<reference evidence="2 3" key="2">
    <citation type="journal article" date="2013" name="IMA Fungus">
        <title>IMA Genome-F 1: Ceratocystis fimbriata: Draft nuclear genome sequence for the plant pathogen, Ceratocystis fimbriata.</title>
        <authorList>
            <person name="Wilken P.M."/>
            <person name="Steenkamp E.T."/>
            <person name="Wingfield M.J."/>
            <person name="de Beer Z.W."/>
            <person name="Wingfield B.D."/>
        </authorList>
    </citation>
    <scope>NUCLEOTIDE SEQUENCE [LARGE SCALE GENOMIC DNA]</scope>
    <source>
        <strain evidence="2 3">CBS 114723</strain>
    </source>
</reference>
<proteinExistence type="predicted"/>
<organism evidence="2 3">
    <name type="scientific">Ceratocystis fimbriata CBS 114723</name>
    <dbReference type="NCBI Taxonomy" id="1035309"/>
    <lineage>
        <taxon>Eukaryota</taxon>
        <taxon>Fungi</taxon>
        <taxon>Dikarya</taxon>
        <taxon>Ascomycota</taxon>
        <taxon>Pezizomycotina</taxon>
        <taxon>Sordariomycetes</taxon>
        <taxon>Hypocreomycetidae</taxon>
        <taxon>Microascales</taxon>
        <taxon>Ceratocystidaceae</taxon>
        <taxon>Ceratocystis</taxon>
    </lineage>
</organism>
<protein>
    <submittedName>
        <fullName evidence="2">Uncharacterized protein</fullName>
    </submittedName>
</protein>
<evidence type="ECO:0000256" key="1">
    <source>
        <dbReference type="SAM" id="MobiDB-lite"/>
    </source>
</evidence>
<evidence type="ECO:0000313" key="3">
    <source>
        <dbReference type="Proteomes" id="UP000222788"/>
    </source>
</evidence>
<keyword evidence="3" id="KW-1185">Reference proteome</keyword>
<dbReference type="Proteomes" id="UP000222788">
    <property type="component" value="Unassembled WGS sequence"/>
</dbReference>
<dbReference type="EMBL" id="APWK03000040">
    <property type="protein sequence ID" value="PHH53664.1"/>
    <property type="molecule type" value="Genomic_DNA"/>
</dbReference>
<dbReference type="OrthoDB" id="272289at2759"/>
<evidence type="ECO:0000313" key="2">
    <source>
        <dbReference type="EMBL" id="PHH53664.1"/>
    </source>
</evidence>
<comment type="caution">
    <text evidence="2">The sequence shown here is derived from an EMBL/GenBank/DDBJ whole genome shotgun (WGS) entry which is preliminary data.</text>
</comment>
<reference evidence="2 3" key="1">
    <citation type="journal article" date="2013" name="Fungal Biol.">
        <title>Analysis of microsatellite markers in the genome of the plant pathogen Ceratocystis fimbriata.</title>
        <authorList>
            <person name="Simpson M.C."/>
            <person name="Wilken P.M."/>
            <person name="Coetzee M.P."/>
            <person name="Wingfield M.J."/>
            <person name="Wingfield B.D."/>
        </authorList>
    </citation>
    <scope>NUCLEOTIDE SEQUENCE [LARGE SCALE GENOMIC DNA]</scope>
    <source>
        <strain evidence="2 3">CBS 114723</strain>
    </source>
</reference>
<dbReference type="AlphaFoldDB" id="A0A2C5X830"/>
<sequence length="154" mass="16928">MPPKPKAGAKPSKGPDSTSLVDHQPPTTVGGRSLHRYYQTNPASKKFDELGITGLDSADLAAWANAKVLREVASGEIFGNARSERDYWKTVQKDGVPFRSVQKGYDWGTDDQGRLISDYSLSEFEDRLKTLEGSLVLGLNSRRRTEPATLQSST</sequence>
<accession>A0A2C5X830</accession>
<feature type="compositionally biased region" description="Low complexity" evidence="1">
    <location>
        <begin position="1"/>
        <end position="15"/>
    </location>
</feature>
<gene>
    <name evidence="2" type="ORF">CFIMG_001475RA</name>
</gene>
<feature type="region of interest" description="Disordered" evidence="1">
    <location>
        <begin position="1"/>
        <end position="35"/>
    </location>
</feature>
<feature type="compositionally biased region" description="Polar residues" evidence="1">
    <location>
        <begin position="16"/>
        <end position="27"/>
    </location>
</feature>
<name>A0A2C5X830_9PEZI</name>